<dbReference type="SUPFAM" id="SSF55961">
    <property type="entry name" value="Bet v1-like"/>
    <property type="match status" value="1"/>
</dbReference>
<name>A0ABN2ZY30_9ACTN</name>
<protein>
    <recommendedName>
        <fullName evidence="3">SRPBCC family protein</fullName>
    </recommendedName>
</protein>
<evidence type="ECO:0008006" key="3">
    <source>
        <dbReference type="Google" id="ProtNLM"/>
    </source>
</evidence>
<dbReference type="RefSeq" id="WP_344153720.1">
    <property type="nucleotide sequence ID" value="NZ_BAAAQR010000009.1"/>
</dbReference>
<dbReference type="EMBL" id="BAAAQR010000009">
    <property type="protein sequence ID" value="GAA2149711.1"/>
    <property type="molecule type" value="Genomic_DNA"/>
</dbReference>
<accession>A0ABN2ZY30</accession>
<comment type="caution">
    <text evidence="1">The sequence shown here is derived from an EMBL/GenBank/DDBJ whole genome shotgun (WGS) entry which is preliminary data.</text>
</comment>
<dbReference type="InterPro" id="IPR019587">
    <property type="entry name" value="Polyketide_cyclase/dehydratase"/>
</dbReference>
<gene>
    <name evidence="1" type="ORF">GCM10009844_29680</name>
</gene>
<keyword evidence="2" id="KW-1185">Reference proteome</keyword>
<organism evidence="1 2">
    <name type="scientific">Nocardioides koreensis</name>
    <dbReference type="NCBI Taxonomy" id="433651"/>
    <lineage>
        <taxon>Bacteria</taxon>
        <taxon>Bacillati</taxon>
        <taxon>Actinomycetota</taxon>
        <taxon>Actinomycetes</taxon>
        <taxon>Propionibacteriales</taxon>
        <taxon>Nocardioidaceae</taxon>
        <taxon>Nocardioides</taxon>
    </lineage>
</organism>
<proteinExistence type="predicted"/>
<dbReference type="Pfam" id="PF10604">
    <property type="entry name" value="Polyketide_cyc2"/>
    <property type="match status" value="1"/>
</dbReference>
<dbReference type="InterPro" id="IPR023393">
    <property type="entry name" value="START-like_dom_sf"/>
</dbReference>
<evidence type="ECO:0000313" key="2">
    <source>
        <dbReference type="Proteomes" id="UP001501771"/>
    </source>
</evidence>
<dbReference type="Proteomes" id="UP001501771">
    <property type="component" value="Unassembled WGS sequence"/>
</dbReference>
<reference evidence="1 2" key="1">
    <citation type="journal article" date="2019" name="Int. J. Syst. Evol. Microbiol.">
        <title>The Global Catalogue of Microorganisms (GCM) 10K type strain sequencing project: providing services to taxonomists for standard genome sequencing and annotation.</title>
        <authorList>
            <consortium name="The Broad Institute Genomics Platform"/>
            <consortium name="The Broad Institute Genome Sequencing Center for Infectious Disease"/>
            <person name="Wu L."/>
            <person name="Ma J."/>
        </authorList>
    </citation>
    <scope>NUCLEOTIDE SEQUENCE [LARGE SCALE GENOMIC DNA]</scope>
    <source>
        <strain evidence="1 2">JCM 16022</strain>
    </source>
</reference>
<dbReference type="Gene3D" id="3.30.530.20">
    <property type="match status" value="1"/>
</dbReference>
<evidence type="ECO:0000313" key="1">
    <source>
        <dbReference type="EMBL" id="GAA2149711.1"/>
    </source>
</evidence>
<sequence>MSSASRKPLHFAYGAVVPLPPEEAFAFVCDPLNWPSFFSSLRDSSKGPDWGSVGGRGQMSNVVLGRSIVSEIEVTVWNPPHEFRYLSHQPGTPPLDNRRVFEPVAEGTRLSGTTEVTPRPGLPGLVDRARVLAVRRIFAAAMIQLPEAARASQAPPPD</sequence>